<keyword evidence="2 4" id="KW-0560">Oxidoreductase</keyword>
<organism evidence="7 8">
    <name type="scientific">Succinatimonas hippei (strain DSM 22608 / JCM 16073 / KCTC 15190 / YIT 12066)</name>
    <dbReference type="NCBI Taxonomy" id="762983"/>
    <lineage>
        <taxon>Bacteria</taxon>
        <taxon>Pseudomonadati</taxon>
        <taxon>Pseudomonadota</taxon>
        <taxon>Gammaproteobacteria</taxon>
        <taxon>Aeromonadales</taxon>
        <taxon>Succinivibrionaceae</taxon>
        <taxon>Succinatimonas</taxon>
    </lineage>
</organism>
<dbReference type="Gene3D" id="3.40.50.720">
    <property type="entry name" value="NAD(P)-binding Rossmann-like Domain"/>
    <property type="match status" value="2"/>
</dbReference>
<dbReference type="PANTHER" id="PTHR43761:SF1">
    <property type="entry name" value="D-ISOMER SPECIFIC 2-HYDROXYACID DEHYDROGENASE CATALYTIC DOMAIN-CONTAINING PROTEIN-RELATED"/>
    <property type="match status" value="1"/>
</dbReference>
<accession>E8LJW6</accession>
<dbReference type="OrthoDB" id="9805416at2"/>
<dbReference type="InterPro" id="IPR029753">
    <property type="entry name" value="D-isomer_DH_CS"/>
</dbReference>
<keyword evidence="8" id="KW-1185">Reference proteome</keyword>
<feature type="domain" description="D-isomer specific 2-hydroxyacid dehydrogenase catalytic" evidence="5">
    <location>
        <begin position="27"/>
        <end position="318"/>
    </location>
</feature>
<proteinExistence type="inferred from homology"/>
<dbReference type="GO" id="GO:0003714">
    <property type="term" value="F:transcription corepressor activity"/>
    <property type="evidence" value="ECO:0007669"/>
    <property type="project" value="InterPro"/>
</dbReference>
<dbReference type="InterPro" id="IPR006139">
    <property type="entry name" value="D-isomer_2_OHA_DH_cat_dom"/>
</dbReference>
<keyword evidence="3" id="KW-0520">NAD</keyword>
<sequence length="319" mass="35379">MKKIVVIEPGYRDYEEEKQVLAEFDPVFEIVKLGSTKEQVLAAVKDADAIMVREAVVDKDVFDAAEKCKAVVRYGVGVDNIDLAYAKSKNIKVANVPDYGSEDVAEHALALLMGATRRIVTRDEDVRNGKWGIGQDEPIPRIFGKNLGVLGFGRIAKCFITKAKGLGFKNIFVLDPVLTEEIAKENGIIKADLDTICRESDFISVHVPLLPSTRHMIDASKIALMKKMAVIVNAGRGGIIDERALAQALKEHRIFAAGIDTFEKEPVDTENELLKLKNTVVSDHNAWYTQESVIELQSKGAREVLRVLKGEDPLHWVNK</sequence>
<protein>
    <submittedName>
        <fullName evidence="7">4-phosphoerythronate dehydrogenase</fullName>
        <ecNumber evidence="7">1.1.1.290</ecNumber>
    </submittedName>
</protein>
<evidence type="ECO:0000256" key="3">
    <source>
        <dbReference type="ARBA" id="ARBA00023027"/>
    </source>
</evidence>
<dbReference type="RefSeq" id="WP_009143204.1">
    <property type="nucleotide sequence ID" value="NZ_GL830985.1"/>
</dbReference>
<evidence type="ECO:0000256" key="1">
    <source>
        <dbReference type="ARBA" id="ARBA00005854"/>
    </source>
</evidence>
<dbReference type="InterPro" id="IPR050418">
    <property type="entry name" value="D-iso_2-hydroxyacid_DH_PdxB"/>
</dbReference>
<dbReference type="InterPro" id="IPR036291">
    <property type="entry name" value="NAD(P)-bd_dom_sf"/>
</dbReference>
<name>E8LJW6_SUCHY</name>
<dbReference type="eggNOG" id="COG1052">
    <property type="taxonomic scope" value="Bacteria"/>
</dbReference>
<dbReference type="InterPro" id="IPR043322">
    <property type="entry name" value="CtBP"/>
</dbReference>
<dbReference type="Proteomes" id="UP000018458">
    <property type="component" value="Unassembled WGS sequence"/>
</dbReference>
<comment type="caution">
    <text evidence="7">The sequence shown here is derived from an EMBL/GenBank/DDBJ whole genome shotgun (WGS) entry which is preliminary data.</text>
</comment>
<evidence type="ECO:0000259" key="5">
    <source>
        <dbReference type="Pfam" id="PF00389"/>
    </source>
</evidence>
<dbReference type="PANTHER" id="PTHR43761">
    <property type="entry name" value="D-ISOMER SPECIFIC 2-HYDROXYACID DEHYDROGENASE FAMILY PROTEIN (AFU_ORTHOLOGUE AFUA_1G13630)"/>
    <property type="match status" value="1"/>
</dbReference>
<gene>
    <name evidence="7" type="primary">pdxB</name>
    <name evidence="7" type="ORF">HMPREF9444_01002</name>
</gene>
<dbReference type="CDD" id="cd05299">
    <property type="entry name" value="CtBP_dh"/>
    <property type="match status" value="1"/>
</dbReference>
<comment type="similarity">
    <text evidence="1 4">Belongs to the D-isomer specific 2-hydroxyacid dehydrogenase family.</text>
</comment>
<dbReference type="Pfam" id="PF00389">
    <property type="entry name" value="2-Hacid_dh"/>
    <property type="match status" value="1"/>
</dbReference>
<dbReference type="SUPFAM" id="SSF51735">
    <property type="entry name" value="NAD(P)-binding Rossmann-fold domains"/>
    <property type="match status" value="1"/>
</dbReference>
<feature type="domain" description="D-isomer specific 2-hydroxyacid dehydrogenase NAD-binding" evidence="6">
    <location>
        <begin position="109"/>
        <end position="286"/>
    </location>
</feature>
<dbReference type="PROSITE" id="PS00670">
    <property type="entry name" value="D_2_HYDROXYACID_DH_2"/>
    <property type="match status" value="1"/>
</dbReference>
<dbReference type="HOGENOM" id="CLU_019796_1_3_6"/>
<dbReference type="InterPro" id="IPR006140">
    <property type="entry name" value="D-isomer_DH_NAD-bd"/>
</dbReference>
<dbReference type="STRING" id="762983.HMPREF9444_01002"/>
<evidence type="ECO:0000256" key="2">
    <source>
        <dbReference type="ARBA" id="ARBA00023002"/>
    </source>
</evidence>
<dbReference type="AlphaFoldDB" id="E8LJW6"/>
<evidence type="ECO:0000259" key="6">
    <source>
        <dbReference type="Pfam" id="PF02826"/>
    </source>
</evidence>
<evidence type="ECO:0000313" key="7">
    <source>
        <dbReference type="EMBL" id="EFY07196.1"/>
    </source>
</evidence>
<dbReference type="Pfam" id="PF02826">
    <property type="entry name" value="2-Hacid_dh_C"/>
    <property type="match status" value="1"/>
</dbReference>
<dbReference type="EC" id="1.1.1.290" evidence="7"/>
<dbReference type="SUPFAM" id="SSF52283">
    <property type="entry name" value="Formate/glycerate dehydrogenase catalytic domain-like"/>
    <property type="match status" value="1"/>
</dbReference>
<evidence type="ECO:0000313" key="8">
    <source>
        <dbReference type="Proteomes" id="UP000018458"/>
    </source>
</evidence>
<reference evidence="7 8" key="1">
    <citation type="submission" date="2011-01" db="EMBL/GenBank/DDBJ databases">
        <authorList>
            <person name="Weinstock G."/>
            <person name="Sodergren E."/>
            <person name="Clifton S."/>
            <person name="Fulton L."/>
            <person name="Fulton B."/>
            <person name="Courtney L."/>
            <person name="Fronick C."/>
            <person name="Harrison M."/>
            <person name="Strong C."/>
            <person name="Farmer C."/>
            <person name="Delahaunty K."/>
            <person name="Markovic C."/>
            <person name="Hall O."/>
            <person name="Minx P."/>
            <person name="Tomlinson C."/>
            <person name="Mitreva M."/>
            <person name="Hou S."/>
            <person name="Chen J."/>
            <person name="Wollam A."/>
            <person name="Pepin K.H."/>
            <person name="Johnson M."/>
            <person name="Bhonagiri V."/>
            <person name="Zhang X."/>
            <person name="Suruliraj S."/>
            <person name="Warren W."/>
            <person name="Chinwalla A."/>
            <person name="Mardis E.R."/>
            <person name="Wilson R.K."/>
        </authorList>
    </citation>
    <scope>NUCLEOTIDE SEQUENCE [LARGE SCALE GENOMIC DNA]</scope>
    <source>
        <strain evidence="8">DSM 22608 / JCM 16073 / KCTC 15190 / YIT 12066</strain>
    </source>
</reference>
<evidence type="ECO:0000256" key="4">
    <source>
        <dbReference type="RuleBase" id="RU003719"/>
    </source>
</evidence>
<dbReference type="GO" id="GO:0033711">
    <property type="term" value="F:4-phosphoerythronate dehydrogenase activity"/>
    <property type="evidence" value="ECO:0007669"/>
    <property type="project" value="UniProtKB-EC"/>
</dbReference>
<dbReference type="GO" id="GO:0051287">
    <property type="term" value="F:NAD binding"/>
    <property type="evidence" value="ECO:0007669"/>
    <property type="project" value="InterPro"/>
</dbReference>
<dbReference type="EMBL" id="AEVO01000048">
    <property type="protein sequence ID" value="EFY07196.1"/>
    <property type="molecule type" value="Genomic_DNA"/>
</dbReference>